<gene>
    <name evidence="2" type="primary">pilV</name>
    <name evidence="2" type="ORF">GPA24_20420</name>
</gene>
<evidence type="ECO:0000256" key="1">
    <source>
        <dbReference type="SAM" id="Phobius"/>
    </source>
</evidence>
<dbReference type="Proteomes" id="UP000633943">
    <property type="component" value="Unassembled WGS sequence"/>
</dbReference>
<dbReference type="PROSITE" id="PS00409">
    <property type="entry name" value="PROKAR_NTER_METHYL"/>
    <property type="match status" value="1"/>
</dbReference>
<accession>A0ABX1P2C0</accession>
<reference evidence="2 3" key="1">
    <citation type="submission" date="2019-12" db="EMBL/GenBank/DDBJ databases">
        <title>Comparative genomics gives insights into the taxonomy of the Azoarcus-Aromatoleum group and reveals separate origins of nif in the plant-associated Azoarcus and non-plant-associated Aromatoleum sub-groups.</title>
        <authorList>
            <person name="Lafos M."/>
            <person name="Maluk M."/>
            <person name="Batista M."/>
            <person name="Junghare M."/>
            <person name="Carmona M."/>
            <person name="Faoro H."/>
            <person name="Cruz L.M."/>
            <person name="Battistoni F."/>
            <person name="De Souza E."/>
            <person name="Pedrosa F."/>
            <person name="Chen W.-M."/>
            <person name="Poole P.S."/>
            <person name="Dixon R.A."/>
            <person name="James E.K."/>
        </authorList>
    </citation>
    <scope>NUCLEOTIDE SEQUENCE [LARGE SCALE GENOMIC DNA]</scope>
    <source>
        <strain evidence="2 3">PbN1</strain>
    </source>
</reference>
<organism evidence="2 3">
    <name type="scientific">Aromatoleum bremense</name>
    <dbReference type="NCBI Taxonomy" id="76115"/>
    <lineage>
        <taxon>Bacteria</taxon>
        <taxon>Pseudomonadati</taxon>
        <taxon>Pseudomonadota</taxon>
        <taxon>Betaproteobacteria</taxon>
        <taxon>Rhodocyclales</taxon>
        <taxon>Rhodocyclaceae</taxon>
        <taxon>Aromatoleum</taxon>
    </lineage>
</organism>
<dbReference type="NCBIfam" id="TIGR02523">
    <property type="entry name" value="type_IV_pilV"/>
    <property type="match status" value="1"/>
</dbReference>
<keyword evidence="1" id="KW-1133">Transmembrane helix</keyword>
<keyword evidence="1" id="KW-0812">Transmembrane</keyword>
<dbReference type="NCBIfam" id="TIGR02532">
    <property type="entry name" value="IV_pilin_GFxxxE"/>
    <property type="match status" value="1"/>
</dbReference>
<dbReference type="Pfam" id="PF07963">
    <property type="entry name" value="N_methyl"/>
    <property type="match status" value="1"/>
</dbReference>
<sequence>MRGFSLIEVLVTMVVVSVGLLGIAALQAKSLQYAYASHQRSIATVQANDLVERLWASVCALPDRRDDVYQDWVEHWEADGRLPDWTPSLDYDSAAVPPRYIITIDWSDTRIKLANDESDASQSFVYQISIPTLGGCL</sequence>
<proteinExistence type="predicted"/>
<keyword evidence="1" id="KW-0472">Membrane</keyword>
<feature type="transmembrane region" description="Helical" evidence="1">
    <location>
        <begin position="6"/>
        <end position="26"/>
    </location>
</feature>
<dbReference type="InterPro" id="IPR013362">
    <property type="entry name" value="Pilus_4_PilV"/>
</dbReference>
<evidence type="ECO:0000313" key="2">
    <source>
        <dbReference type="EMBL" id="NMG17840.1"/>
    </source>
</evidence>
<dbReference type="EMBL" id="WTVP01000135">
    <property type="protein sequence ID" value="NMG17840.1"/>
    <property type="molecule type" value="Genomic_DNA"/>
</dbReference>
<keyword evidence="3" id="KW-1185">Reference proteome</keyword>
<protein>
    <submittedName>
        <fullName evidence="2">Type IV pilus modification protein PilV</fullName>
    </submittedName>
</protein>
<name>A0ABX1P2C0_9RHOO</name>
<evidence type="ECO:0000313" key="3">
    <source>
        <dbReference type="Proteomes" id="UP000633943"/>
    </source>
</evidence>
<comment type="caution">
    <text evidence="2">The sequence shown here is derived from an EMBL/GenBank/DDBJ whole genome shotgun (WGS) entry which is preliminary data.</text>
</comment>
<dbReference type="InterPro" id="IPR012902">
    <property type="entry name" value="N_methyl_site"/>
</dbReference>